<dbReference type="RefSeq" id="WP_084242786.1">
    <property type="nucleotide sequence ID" value="NZ_CANMQG010000004.1"/>
</dbReference>
<keyword evidence="1" id="KW-1133">Transmembrane helix</keyword>
<organism evidence="2 3">
    <name type="scientific">Planomicrobium okeanokoites</name>
    <name type="common">Planococcus okeanokoites</name>
    <name type="synonym">Flavobacterium okeanokoites</name>
    <dbReference type="NCBI Taxonomy" id="244"/>
    <lineage>
        <taxon>Bacteria</taxon>
        <taxon>Bacillati</taxon>
        <taxon>Bacillota</taxon>
        <taxon>Bacilli</taxon>
        <taxon>Bacillales</taxon>
        <taxon>Caryophanaceae</taxon>
        <taxon>Planomicrobium</taxon>
    </lineage>
</organism>
<protein>
    <submittedName>
        <fullName evidence="2">Uncharacterized protein</fullName>
    </submittedName>
</protein>
<gene>
    <name evidence="2" type="ORF">ACFOEJ_03395</name>
</gene>
<keyword evidence="1" id="KW-0812">Transmembrane</keyword>
<feature type="transmembrane region" description="Helical" evidence="1">
    <location>
        <begin position="73"/>
        <end position="94"/>
    </location>
</feature>
<feature type="transmembrane region" description="Helical" evidence="1">
    <location>
        <begin position="48"/>
        <end position="67"/>
    </location>
</feature>
<name>A0ABV7KL17_PLAOK</name>
<evidence type="ECO:0000313" key="2">
    <source>
        <dbReference type="EMBL" id="MFC3210118.1"/>
    </source>
</evidence>
<reference evidence="3" key="1">
    <citation type="journal article" date="2019" name="Int. J. Syst. Evol. Microbiol.">
        <title>The Global Catalogue of Microorganisms (GCM) 10K type strain sequencing project: providing services to taxonomists for standard genome sequencing and annotation.</title>
        <authorList>
            <consortium name="The Broad Institute Genomics Platform"/>
            <consortium name="The Broad Institute Genome Sequencing Center for Infectious Disease"/>
            <person name="Wu L."/>
            <person name="Ma J."/>
        </authorList>
    </citation>
    <scope>NUCLEOTIDE SEQUENCE [LARGE SCALE GENOMIC DNA]</scope>
    <source>
        <strain evidence="3">CCM 320</strain>
    </source>
</reference>
<evidence type="ECO:0000256" key="1">
    <source>
        <dbReference type="SAM" id="Phobius"/>
    </source>
</evidence>
<feature type="transmembrane region" description="Helical" evidence="1">
    <location>
        <begin position="6"/>
        <end position="28"/>
    </location>
</feature>
<accession>A0ABV7KL17</accession>
<comment type="caution">
    <text evidence="2">The sequence shown here is derived from an EMBL/GenBank/DDBJ whole genome shotgun (WGS) entry which is preliminary data.</text>
</comment>
<keyword evidence="3" id="KW-1185">Reference proteome</keyword>
<evidence type="ECO:0000313" key="3">
    <source>
        <dbReference type="Proteomes" id="UP001595625"/>
    </source>
</evidence>
<sequence length="106" mass="11430">MESAIEILSIVWPIVLVGAISLFVILRLKGKQKRGTLGKKETKAAQDLLDSLIPLGMVFGSALGLVLSLIFPFAMSTGITFGAGFGLLGGYFAYEHSSRQEERNVQ</sequence>
<dbReference type="EMBL" id="JBHRUJ010000004">
    <property type="protein sequence ID" value="MFC3210118.1"/>
    <property type="molecule type" value="Genomic_DNA"/>
</dbReference>
<dbReference type="Proteomes" id="UP001595625">
    <property type="component" value="Unassembled WGS sequence"/>
</dbReference>
<proteinExistence type="predicted"/>
<keyword evidence="1" id="KW-0472">Membrane</keyword>